<evidence type="ECO:0000313" key="2">
    <source>
        <dbReference type="EMBL" id="RKF06980.1"/>
    </source>
</evidence>
<protein>
    <submittedName>
        <fullName evidence="2">Cell wall hydrolase</fullName>
    </submittedName>
</protein>
<evidence type="ECO:0000259" key="1">
    <source>
        <dbReference type="Pfam" id="PF07486"/>
    </source>
</evidence>
<comment type="caution">
    <text evidence="2">The sequence shown here is derived from an EMBL/GenBank/DDBJ whole genome shotgun (WGS) entry which is preliminary data.</text>
</comment>
<dbReference type="AlphaFoldDB" id="A0A3A8AH52"/>
<accession>A0A3A8AH52</accession>
<reference evidence="2 3" key="1">
    <citation type="journal article" date="2018" name="Int. J. Syst. Bacteriol.">
        <title>Oceaniradius stylonemae gen. nov., sp. nov., isolated from a red alga, Stylonema cornu-cervi.</title>
        <authorList>
            <person name="Jeong S."/>
        </authorList>
    </citation>
    <scope>NUCLEOTIDE SEQUENCE [LARGE SCALE GENOMIC DNA]</scope>
    <source>
        <strain evidence="2 3">StC1</strain>
    </source>
</reference>
<gene>
    <name evidence="2" type="ORF">DEM25_009425</name>
</gene>
<dbReference type="OrthoDB" id="9785345at2"/>
<evidence type="ECO:0000313" key="3">
    <source>
        <dbReference type="Proteomes" id="UP000246132"/>
    </source>
</evidence>
<dbReference type="Pfam" id="PF07486">
    <property type="entry name" value="Hydrolase_2"/>
    <property type="match status" value="1"/>
</dbReference>
<dbReference type="EMBL" id="QFWV02000005">
    <property type="protein sequence ID" value="RKF06980.1"/>
    <property type="molecule type" value="Genomic_DNA"/>
</dbReference>
<keyword evidence="3" id="KW-1185">Reference proteome</keyword>
<dbReference type="Proteomes" id="UP000246132">
    <property type="component" value="Unassembled WGS sequence"/>
</dbReference>
<dbReference type="Gene3D" id="1.10.10.2520">
    <property type="entry name" value="Cell wall hydrolase SleB, domain 1"/>
    <property type="match status" value="1"/>
</dbReference>
<proteinExistence type="predicted"/>
<feature type="domain" description="Cell wall hydrolase SleB" evidence="1">
    <location>
        <begin position="240"/>
        <end position="350"/>
    </location>
</feature>
<dbReference type="InterPro" id="IPR042047">
    <property type="entry name" value="SleB_dom1"/>
</dbReference>
<dbReference type="GO" id="GO:0016787">
    <property type="term" value="F:hydrolase activity"/>
    <property type="evidence" value="ECO:0007669"/>
    <property type="project" value="UniProtKB-KW"/>
</dbReference>
<organism evidence="2 3">
    <name type="scientific">Oceaniradius stylonematis</name>
    <dbReference type="NCBI Taxonomy" id="2184161"/>
    <lineage>
        <taxon>Bacteria</taxon>
        <taxon>Pseudomonadati</taxon>
        <taxon>Pseudomonadota</taxon>
        <taxon>Alphaproteobacteria</taxon>
        <taxon>Hyphomicrobiales</taxon>
        <taxon>Ahrensiaceae</taxon>
        <taxon>Oceaniradius</taxon>
    </lineage>
</organism>
<dbReference type="InterPro" id="IPR011105">
    <property type="entry name" value="Cell_wall_hydrolase_SleB"/>
</dbReference>
<sequence>MSLQDMSVLVSGIDTAAEDRWLMHVSRAGVGSIHSAEVRFPVDTGVTGAIRKPDGAQSGVGPLAVISEKQVLPDTPDEARINRTEKSGRIAAVVPAAPPKDFSAGSILERQSSILRPSLEDGVQMAFVKPEIRGEEMQIAAAFHIRKPAPEPQVSSMIASLVTNTNPDVLATAYAPPEADFAEESPFASLLRSEPAGRGRFIPPVPENDHAWASSPLPPRVFSDREQKCLAEGIYFEARGEIARGQAAVAQVILNRVRNPSFPNSICGVVYQNRHWRNRCQFSFACDGIRDRITEPHMWQKAKDIAMATTAGKIWLDEVGSSTHYHATYVNPRWARSMKRLTRIGLHIFYRTYGGGWS</sequence>
<name>A0A3A8AH52_9HYPH</name>
<keyword evidence="2" id="KW-0378">Hydrolase</keyword>